<gene>
    <name evidence="1" type="ORF">HJG59_009914</name>
</gene>
<dbReference type="AlphaFoldDB" id="A0A7J8C8R6"/>
<proteinExistence type="predicted"/>
<dbReference type="Proteomes" id="UP000550707">
    <property type="component" value="Unassembled WGS sequence"/>
</dbReference>
<evidence type="ECO:0000313" key="1">
    <source>
        <dbReference type="EMBL" id="KAF6407258.1"/>
    </source>
</evidence>
<protein>
    <submittedName>
        <fullName evidence="1">Uncharacterized protein</fullName>
    </submittedName>
</protein>
<dbReference type="EMBL" id="JACASF010000021">
    <property type="protein sequence ID" value="KAF6407258.1"/>
    <property type="molecule type" value="Genomic_DNA"/>
</dbReference>
<accession>A0A7J8C8R6</accession>
<comment type="caution">
    <text evidence="1">The sequence shown here is derived from an EMBL/GenBank/DDBJ whole genome shotgun (WGS) entry which is preliminary data.</text>
</comment>
<evidence type="ECO:0000313" key="2">
    <source>
        <dbReference type="Proteomes" id="UP000550707"/>
    </source>
</evidence>
<reference evidence="1 2" key="1">
    <citation type="journal article" date="2020" name="Nature">
        <title>Six reference-quality genomes reveal evolution of bat adaptations.</title>
        <authorList>
            <person name="Jebb D."/>
            <person name="Huang Z."/>
            <person name="Pippel M."/>
            <person name="Hughes G.M."/>
            <person name="Lavrichenko K."/>
            <person name="Devanna P."/>
            <person name="Winkler S."/>
            <person name="Jermiin L.S."/>
            <person name="Skirmuntt E.C."/>
            <person name="Katzourakis A."/>
            <person name="Burkitt-Gray L."/>
            <person name="Ray D.A."/>
            <person name="Sullivan K.A.M."/>
            <person name="Roscito J.G."/>
            <person name="Kirilenko B.M."/>
            <person name="Davalos L.M."/>
            <person name="Corthals A.P."/>
            <person name="Power M.L."/>
            <person name="Jones G."/>
            <person name="Ransome R.D."/>
            <person name="Dechmann D.K.N."/>
            <person name="Locatelli A.G."/>
            <person name="Puechmaille S.J."/>
            <person name="Fedrigo O."/>
            <person name="Jarvis E.D."/>
            <person name="Hiller M."/>
            <person name="Vernes S.C."/>
            <person name="Myers E.W."/>
            <person name="Teeling E.C."/>
        </authorList>
    </citation>
    <scope>NUCLEOTIDE SEQUENCE [LARGE SCALE GENOMIC DNA]</scope>
    <source>
        <strain evidence="1">MMolMol1</strain>
        <tissue evidence="1">Muscle</tissue>
    </source>
</reference>
<name>A0A7J8C8R6_MOLMO</name>
<organism evidence="1 2">
    <name type="scientific">Molossus molossus</name>
    <name type="common">Pallas' mastiff bat</name>
    <name type="synonym">Vespertilio molossus</name>
    <dbReference type="NCBI Taxonomy" id="27622"/>
    <lineage>
        <taxon>Eukaryota</taxon>
        <taxon>Metazoa</taxon>
        <taxon>Chordata</taxon>
        <taxon>Craniata</taxon>
        <taxon>Vertebrata</taxon>
        <taxon>Euteleostomi</taxon>
        <taxon>Mammalia</taxon>
        <taxon>Eutheria</taxon>
        <taxon>Laurasiatheria</taxon>
        <taxon>Chiroptera</taxon>
        <taxon>Yangochiroptera</taxon>
        <taxon>Molossidae</taxon>
        <taxon>Molossus</taxon>
    </lineage>
</organism>
<keyword evidence="2" id="KW-1185">Reference proteome</keyword>
<sequence>MFSLIFLERDRNIDVRKKHPSAQPPLGIKLTTQNIHHIALDTPIGFNIQSSSTSTFSYGIGKYFIASPVINCVCLFSLVCKKECLNNGSISKIALLGLIECWLSVLNLLRISFI</sequence>